<evidence type="ECO:0000313" key="3">
    <source>
        <dbReference type="Proteomes" id="UP001417504"/>
    </source>
</evidence>
<feature type="chain" id="PRO_5042837563" evidence="1">
    <location>
        <begin position="26"/>
        <end position="67"/>
    </location>
</feature>
<dbReference type="EMBL" id="JBBNAE010000002">
    <property type="protein sequence ID" value="KAK9145661.1"/>
    <property type="molecule type" value="Genomic_DNA"/>
</dbReference>
<protein>
    <submittedName>
        <fullName evidence="2">Uncharacterized protein</fullName>
    </submittedName>
</protein>
<gene>
    <name evidence="2" type="ORF">Sjap_005564</name>
</gene>
<accession>A0AAP0PLZ9</accession>
<proteinExistence type="predicted"/>
<evidence type="ECO:0000313" key="2">
    <source>
        <dbReference type="EMBL" id="KAK9145661.1"/>
    </source>
</evidence>
<organism evidence="2 3">
    <name type="scientific">Stephania japonica</name>
    <dbReference type="NCBI Taxonomy" id="461633"/>
    <lineage>
        <taxon>Eukaryota</taxon>
        <taxon>Viridiplantae</taxon>
        <taxon>Streptophyta</taxon>
        <taxon>Embryophyta</taxon>
        <taxon>Tracheophyta</taxon>
        <taxon>Spermatophyta</taxon>
        <taxon>Magnoliopsida</taxon>
        <taxon>Ranunculales</taxon>
        <taxon>Menispermaceae</taxon>
        <taxon>Menispermoideae</taxon>
        <taxon>Cissampelideae</taxon>
        <taxon>Stephania</taxon>
    </lineage>
</organism>
<name>A0AAP0PLZ9_9MAGN</name>
<dbReference type="AlphaFoldDB" id="A0AAP0PLZ9"/>
<dbReference type="Proteomes" id="UP001417504">
    <property type="component" value="Unassembled WGS sequence"/>
</dbReference>
<reference evidence="2 3" key="1">
    <citation type="submission" date="2024-01" db="EMBL/GenBank/DDBJ databases">
        <title>Genome assemblies of Stephania.</title>
        <authorList>
            <person name="Yang L."/>
        </authorList>
    </citation>
    <scope>NUCLEOTIDE SEQUENCE [LARGE SCALE GENOMIC DNA]</scope>
    <source>
        <strain evidence="2">QJT</strain>
        <tissue evidence="2">Leaf</tissue>
    </source>
</reference>
<keyword evidence="3" id="KW-1185">Reference proteome</keyword>
<evidence type="ECO:0000256" key="1">
    <source>
        <dbReference type="SAM" id="SignalP"/>
    </source>
</evidence>
<keyword evidence="1" id="KW-0732">Signal</keyword>
<feature type="signal peptide" evidence="1">
    <location>
        <begin position="1"/>
        <end position="25"/>
    </location>
</feature>
<comment type="caution">
    <text evidence="2">The sequence shown here is derived from an EMBL/GenBank/DDBJ whole genome shotgun (WGS) entry which is preliminary data.</text>
</comment>
<sequence>MANSSQIRTLFVLLILLSTGEVLYGYTTPTYPGYQMKVRKLLEFVNAELDYVDPHHNTSHEKPGSGG</sequence>